<proteinExistence type="predicted"/>
<dbReference type="RefSeq" id="WP_286976808.1">
    <property type="nucleotide sequence ID" value="NZ_PFNG01000152.1"/>
</dbReference>
<evidence type="ECO:0000313" key="1">
    <source>
        <dbReference type="EMBL" id="PIZ38299.1"/>
    </source>
</evidence>
<comment type="caution">
    <text evidence="1">The sequence shown here is derived from an EMBL/GenBank/DDBJ whole genome shotgun (WGS) entry which is preliminary data.</text>
</comment>
<protein>
    <submittedName>
        <fullName evidence="1">Uncharacterized protein</fullName>
    </submittedName>
</protein>
<reference evidence="2" key="1">
    <citation type="submission" date="2017-09" db="EMBL/GenBank/DDBJ databases">
        <title>Depth-based differentiation of microbial function through sediment-hosted aquifers and enrichment of novel symbionts in the deep terrestrial subsurface.</title>
        <authorList>
            <person name="Probst A.J."/>
            <person name="Ladd B."/>
            <person name="Jarett J.K."/>
            <person name="Geller-Mcgrath D.E."/>
            <person name="Sieber C.M.K."/>
            <person name="Emerson J.B."/>
            <person name="Anantharaman K."/>
            <person name="Thomas B.C."/>
            <person name="Malmstrom R."/>
            <person name="Stieglmeier M."/>
            <person name="Klingl A."/>
            <person name="Woyke T."/>
            <person name="Ryan C.M."/>
            <person name="Banfield J.F."/>
        </authorList>
    </citation>
    <scope>NUCLEOTIDE SEQUENCE [LARGE SCALE GENOMIC DNA]</scope>
</reference>
<name>A0A2M7T7J4_9ACTN</name>
<gene>
    <name evidence="1" type="ORF">COY37_06405</name>
</gene>
<dbReference type="EMBL" id="PFNG01000152">
    <property type="protein sequence ID" value="PIZ38299.1"/>
    <property type="molecule type" value="Genomic_DNA"/>
</dbReference>
<organism evidence="1 2">
    <name type="scientific">Candidatus Aquicultor secundus</name>
    <dbReference type="NCBI Taxonomy" id="1973895"/>
    <lineage>
        <taxon>Bacteria</taxon>
        <taxon>Bacillati</taxon>
        <taxon>Actinomycetota</taxon>
        <taxon>Candidatus Aquicultoria</taxon>
        <taxon>Candidatus Aquicultorales</taxon>
        <taxon>Candidatus Aquicultoraceae</taxon>
        <taxon>Candidatus Aquicultor</taxon>
    </lineage>
</organism>
<dbReference type="Proteomes" id="UP000230956">
    <property type="component" value="Unassembled WGS sequence"/>
</dbReference>
<dbReference type="AlphaFoldDB" id="A0A2M7T7J4"/>
<evidence type="ECO:0000313" key="2">
    <source>
        <dbReference type="Proteomes" id="UP000230956"/>
    </source>
</evidence>
<accession>A0A2M7T7J4</accession>
<sequence>MKKIAIIGTPDYELLARYAGRDFIDLDIGSDAPLSLAERYIPKIYCAILRTVVSNTMHHRDTIDCIIAEVGEAKCDGARLVCTLLERELGLTVIRSKQQDKASTPNPAPLSDSDLPLADKLAMIMDSYIAKGLAVKGHQPAREYTVLSDKQFRVGFWGVPPNDFSLLKLFPRETKVLGWTRSVEARVPWSLDYEMRIPDTLPTVFFTQSFCQKSSLARYLATKHNGLYVDMDEKLSASTRAKLEAFLELSAGIKPWS</sequence>